<reference evidence="2 3" key="1">
    <citation type="submission" date="2016-10" db="EMBL/GenBank/DDBJ databases">
        <authorList>
            <person name="de Groot N.N."/>
        </authorList>
    </citation>
    <scope>NUCLEOTIDE SEQUENCE [LARGE SCALE GENOMIC DNA]</scope>
    <source>
        <strain evidence="2 3">DSM 23609</strain>
    </source>
</reference>
<gene>
    <name evidence="2" type="ORF">SAMN04488120_102188</name>
</gene>
<dbReference type="Pfam" id="PF07238">
    <property type="entry name" value="PilZ"/>
    <property type="match status" value="1"/>
</dbReference>
<evidence type="ECO:0000259" key="1">
    <source>
        <dbReference type="Pfam" id="PF07238"/>
    </source>
</evidence>
<evidence type="ECO:0000313" key="3">
    <source>
        <dbReference type="Proteomes" id="UP000199771"/>
    </source>
</evidence>
<name>A0A1I2HV70_9GAMM</name>
<accession>A0A1I2HV70</accession>
<dbReference type="Proteomes" id="UP000199771">
    <property type="component" value="Unassembled WGS sequence"/>
</dbReference>
<protein>
    <submittedName>
        <fullName evidence="2">Type IV pilus assembly protein PilZ</fullName>
    </submittedName>
</protein>
<dbReference type="GO" id="GO:0035438">
    <property type="term" value="F:cyclic-di-GMP binding"/>
    <property type="evidence" value="ECO:0007669"/>
    <property type="project" value="InterPro"/>
</dbReference>
<dbReference type="Gene3D" id="2.40.10.220">
    <property type="entry name" value="predicted glycosyltransferase like domains"/>
    <property type="match status" value="1"/>
</dbReference>
<evidence type="ECO:0000313" key="2">
    <source>
        <dbReference type="EMBL" id="SFF32637.1"/>
    </source>
</evidence>
<sequence>MSTPQRTGGAPPGILTLNIKDKSALYVAYMPFIKNGGLFIPTSKEYRLGDEVFILLTLMDNPERIPVAGKVVWVTPKGAQNKRLQGIGVQFSPQDGGSTQKKIEALLAGALGADRPTHTM</sequence>
<dbReference type="InterPro" id="IPR009875">
    <property type="entry name" value="PilZ_domain"/>
</dbReference>
<proteinExistence type="predicted"/>
<dbReference type="OrthoDB" id="5296245at2"/>
<keyword evidence="3" id="KW-1185">Reference proteome</keyword>
<dbReference type="STRING" id="1076937.SAMN04488120_102188"/>
<feature type="domain" description="PilZ" evidence="1">
    <location>
        <begin position="17"/>
        <end position="108"/>
    </location>
</feature>
<organism evidence="2 3">
    <name type="scientific">Fontimonas thermophila</name>
    <dbReference type="NCBI Taxonomy" id="1076937"/>
    <lineage>
        <taxon>Bacteria</taxon>
        <taxon>Pseudomonadati</taxon>
        <taxon>Pseudomonadota</taxon>
        <taxon>Gammaproteobacteria</taxon>
        <taxon>Nevskiales</taxon>
        <taxon>Nevskiaceae</taxon>
        <taxon>Fontimonas</taxon>
    </lineage>
</organism>
<dbReference type="RefSeq" id="WP_091531343.1">
    <property type="nucleotide sequence ID" value="NZ_FOOC01000002.1"/>
</dbReference>
<dbReference type="EMBL" id="FOOC01000002">
    <property type="protein sequence ID" value="SFF32637.1"/>
    <property type="molecule type" value="Genomic_DNA"/>
</dbReference>
<dbReference type="AlphaFoldDB" id="A0A1I2HV70"/>